<dbReference type="RefSeq" id="WP_077692848.1">
    <property type="nucleotide sequence ID" value="NZ_MCOK01000001.1"/>
</dbReference>
<keyword evidence="2" id="KW-1185">Reference proteome</keyword>
<accession>A0A1V3C6T6</accession>
<dbReference type="AlphaFoldDB" id="A0A1V3C6T6"/>
<comment type="caution">
    <text evidence="1">The sequence shown here is derived from an EMBL/GenBank/DDBJ whole genome shotgun (WGS) entry which is preliminary data.</text>
</comment>
<dbReference type="STRING" id="501010.NOSIN_23355"/>
<name>A0A1V3C6T6_9ACTN</name>
<dbReference type="Proteomes" id="UP000189004">
    <property type="component" value="Unassembled WGS sequence"/>
</dbReference>
<dbReference type="OrthoDB" id="3430932at2"/>
<organism evidence="1 2">
    <name type="scientific">Nocardiopsis sinuspersici</name>
    <dbReference type="NCBI Taxonomy" id="501010"/>
    <lineage>
        <taxon>Bacteria</taxon>
        <taxon>Bacillati</taxon>
        <taxon>Actinomycetota</taxon>
        <taxon>Actinomycetes</taxon>
        <taxon>Streptosporangiales</taxon>
        <taxon>Nocardiopsidaceae</taxon>
        <taxon>Nocardiopsis</taxon>
    </lineage>
</organism>
<reference evidence="2" key="1">
    <citation type="submission" date="2016-08" db="EMBL/GenBank/DDBJ databases">
        <authorList>
            <person name="Tokovenko B."/>
            <person name="Kalinowski J."/>
        </authorList>
    </citation>
    <scope>NUCLEOTIDE SEQUENCE [LARGE SCALE GENOMIC DNA]</scope>
    <source>
        <strain evidence="2">UTMC102</strain>
    </source>
</reference>
<sequence>MSDDPRDLSGLSSPELVRLLLDATNPPPATDAERAEFFDFKARVFATLTDRDENPAAAVFAARARADRDRLLAQIENEKRGGLS</sequence>
<evidence type="ECO:0000313" key="2">
    <source>
        <dbReference type="Proteomes" id="UP000189004"/>
    </source>
</evidence>
<protein>
    <submittedName>
        <fullName evidence="1">Uncharacterized protein</fullName>
    </submittedName>
</protein>
<proteinExistence type="predicted"/>
<gene>
    <name evidence="1" type="ORF">NOSIN_23355</name>
</gene>
<dbReference type="EMBL" id="MCOK01000001">
    <property type="protein sequence ID" value="OOC56403.1"/>
    <property type="molecule type" value="Genomic_DNA"/>
</dbReference>
<evidence type="ECO:0000313" key="1">
    <source>
        <dbReference type="EMBL" id="OOC56403.1"/>
    </source>
</evidence>